<keyword evidence="4 6" id="KW-1133">Transmembrane helix</keyword>
<protein>
    <submittedName>
        <fullName evidence="7">Cytochrome C oxidase subunit IV</fullName>
    </submittedName>
</protein>
<evidence type="ECO:0000256" key="1">
    <source>
        <dbReference type="ARBA" id="ARBA00004651"/>
    </source>
</evidence>
<dbReference type="AlphaFoldDB" id="A0A3E1F1N6"/>
<reference evidence="7 8" key="1">
    <citation type="submission" date="2018-08" db="EMBL/GenBank/DDBJ databases">
        <title>The draft genome squence of Brumimicrobium sp. N62.</title>
        <authorList>
            <person name="Du Z.-J."/>
            <person name="Luo H.-R."/>
        </authorList>
    </citation>
    <scope>NUCLEOTIDE SEQUENCE [LARGE SCALE GENOMIC DNA]</scope>
    <source>
        <strain evidence="7 8">N62</strain>
    </source>
</reference>
<evidence type="ECO:0000313" key="7">
    <source>
        <dbReference type="EMBL" id="RFC55627.1"/>
    </source>
</evidence>
<accession>A0A3E1F1N6</accession>
<name>A0A3E1F1N6_9FLAO</name>
<sequence length="119" mass="13906">MEQRDDIIEYSLYNHHSEEEGKKKRKTIWKVTLILSVITAVEVLLGAFIKQGSDFWLSVKILFIVLTIFKAAYIVLTFMHLGDEKKTFKWIILLPYLIFMLYLIFIGLYEGTSVGIRSL</sequence>
<comment type="caution">
    <text evidence="7">The sequence shown here is derived from an EMBL/GenBank/DDBJ whole genome shotgun (WGS) entry which is preliminary data.</text>
</comment>
<feature type="transmembrane region" description="Helical" evidence="6">
    <location>
        <begin position="31"/>
        <end position="49"/>
    </location>
</feature>
<dbReference type="Proteomes" id="UP000257127">
    <property type="component" value="Unassembled WGS sequence"/>
</dbReference>
<evidence type="ECO:0000256" key="4">
    <source>
        <dbReference type="ARBA" id="ARBA00022989"/>
    </source>
</evidence>
<evidence type="ECO:0000256" key="3">
    <source>
        <dbReference type="ARBA" id="ARBA00022692"/>
    </source>
</evidence>
<evidence type="ECO:0000256" key="5">
    <source>
        <dbReference type="ARBA" id="ARBA00023136"/>
    </source>
</evidence>
<proteinExistence type="predicted"/>
<dbReference type="OrthoDB" id="981917at2"/>
<dbReference type="InterPro" id="IPR005171">
    <property type="entry name" value="Cyt_c_oxidase_su4_prok"/>
</dbReference>
<comment type="subcellular location">
    <subcellularLocation>
        <location evidence="1">Cell membrane</location>
        <topology evidence="1">Multi-pass membrane protein</topology>
    </subcellularLocation>
</comment>
<dbReference type="RefSeq" id="WP_116879462.1">
    <property type="nucleotide sequence ID" value="NZ_QURB01000001.1"/>
</dbReference>
<gene>
    <name evidence="7" type="ORF">DXU93_01460</name>
</gene>
<keyword evidence="8" id="KW-1185">Reference proteome</keyword>
<keyword evidence="2" id="KW-1003">Cell membrane</keyword>
<keyword evidence="5 6" id="KW-0472">Membrane</keyword>
<feature type="transmembrane region" description="Helical" evidence="6">
    <location>
        <begin position="55"/>
        <end position="78"/>
    </location>
</feature>
<evidence type="ECO:0000256" key="6">
    <source>
        <dbReference type="SAM" id="Phobius"/>
    </source>
</evidence>
<dbReference type="Pfam" id="PF03626">
    <property type="entry name" value="COX4_pro"/>
    <property type="match status" value="1"/>
</dbReference>
<feature type="transmembrane region" description="Helical" evidence="6">
    <location>
        <begin position="90"/>
        <end position="109"/>
    </location>
</feature>
<evidence type="ECO:0000256" key="2">
    <source>
        <dbReference type="ARBA" id="ARBA00022475"/>
    </source>
</evidence>
<organism evidence="7 8">
    <name type="scientific">Brumimicrobium aurantiacum</name>
    <dbReference type="NCBI Taxonomy" id="1737063"/>
    <lineage>
        <taxon>Bacteria</taxon>
        <taxon>Pseudomonadati</taxon>
        <taxon>Bacteroidota</taxon>
        <taxon>Flavobacteriia</taxon>
        <taxon>Flavobacteriales</taxon>
        <taxon>Crocinitomicaceae</taxon>
        <taxon>Brumimicrobium</taxon>
    </lineage>
</organism>
<dbReference type="EMBL" id="QURB01000001">
    <property type="protein sequence ID" value="RFC55627.1"/>
    <property type="molecule type" value="Genomic_DNA"/>
</dbReference>
<dbReference type="GO" id="GO:0005886">
    <property type="term" value="C:plasma membrane"/>
    <property type="evidence" value="ECO:0007669"/>
    <property type="project" value="UniProtKB-SubCell"/>
</dbReference>
<evidence type="ECO:0000313" key="8">
    <source>
        <dbReference type="Proteomes" id="UP000257127"/>
    </source>
</evidence>
<keyword evidence="3 6" id="KW-0812">Transmembrane</keyword>